<dbReference type="PANTHER" id="PTHR43736:SF4">
    <property type="entry name" value="SLR1690 PROTEIN"/>
    <property type="match status" value="1"/>
</dbReference>
<evidence type="ECO:0000313" key="3">
    <source>
        <dbReference type="EMBL" id="PPB50155.1"/>
    </source>
</evidence>
<dbReference type="InterPro" id="IPR036388">
    <property type="entry name" value="WH-like_DNA-bd_sf"/>
</dbReference>
<dbReference type="SUPFAM" id="SSF55811">
    <property type="entry name" value="Nudix"/>
    <property type="match status" value="1"/>
</dbReference>
<dbReference type="AlphaFoldDB" id="A0A2S5J024"/>
<dbReference type="Proteomes" id="UP000239297">
    <property type="component" value="Unassembled WGS sequence"/>
</dbReference>
<keyword evidence="1 3" id="KW-0378">Hydrolase</keyword>
<dbReference type="InterPro" id="IPR036390">
    <property type="entry name" value="WH_DNA-bd_sf"/>
</dbReference>
<dbReference type="InterPro" id="IPR020084">
    <property type="entry name" value="NUDIX_hydrolase_CS"/>
</dbReference>
<reference evidence="3 4" key="1">
    <citation type="journal article" date="2014" name="Int. J. Syst. Evol. Microbiol.">
        <title>Arthrobacter pityocampae sp. nov., isolated from Thaumetopoea pityocampa (Lep., Thaumetopoeidae).</title>
        <authorList>
            <person name="Ince I.A."/>
            <person name="Demirbag Z."/>
            <person name="Kati H."/>
        </authorList>
    </citation>
    <scope>NUCLEOTIDE SEQUENCE [LARGE SCALE GENOMIC DNA]</scope>
    <source>
        <strain evidence="3 4">Tp2</strain>
    </source>
</reference>
<dbReference type="Gene3D" id="1.10.10.10">
    <property type="entry name" value="Winged helix-like DNA-binding domain superfamily/Winged helix DNA-binding domain"/>
    <property type="match status" value="1"/>
</dbReference>
<dbReference type="PANTHER" id="PTHR43736">
    <property type="entry name" value="ADP-RIBOSE PYROPHOSPHATASE"/>
    <property type="match status" value="1"/>
</dbReference>
<proteinExistence type="predicted"/>
<organism evidence="3 4">
    <name type="scientific">Arthrobacter pityocampae</name>
    <dbReference type="NCBI Taxonomy" id="547334"/>
    <lineage>
        <taxon>Bacteria</taxon>
        <taxon>Bacillati</taxon>
        <taxon>Actinomycetota</taxon>
        <taxon>Actinomycetes</taxon>
        <taxon>Micrococcales</taxon>
        <taxon>Micrococcaceae</taxon>
        <taxon>Arthrobacter</taxon>
    </lineage>
</organism>
<dbReference type="Pfam" id="PF00293">
    <property type="entry name" value="NUDIX"/>
    <property type="match status" value="1"/>
</dbReference>
<protein>
    <submittedName>
        <fullName evidence="3">NUDIX hydrolase</fullName>
    </submittedName>
</protein>
<dbReference type="EMBL" id="PRKW01000002">
    <property type="protein sequence ID" value="PPB50155.1"/>
    <property type="molecule type" value="Genomic_DNA"/>
</dbReference>
<dbReference type="CDD" id="cd18873">
    <property type="entry name" value="NUDIX_NadM_like"/>
    <property type="match status" value="1"/>
</dbReference>
<evidence type="ECO:0000259" key="2">
    <source>
        <dbReference type="PROSITE" id="PS51462"/>
    </source>
</evidence>
<gene>
    <name evidence="3" type="ORF">C4K88_05685</name>
</gene>
<dbReference type="OrthoDB" id="9786141at2"/>
<dbReference type="InterPro" id="IPR054105">
    <property type="entry name" value="WHD_NrtR"/>
</dbReference>
<dbReference type="GO" id="GO:0016787">
    <property type="term" value="F:hydrolase activity"/>
    <property type="evidence" value="ECO:0007669"/>
    <property type="project" value="UniProtKB-KW"/>
</dbReference>
<dbReference type="RefSeq" id="WP_104120648.1">
    <property type="nucleotide sequence ID" value="NZ_PRKW01000002.1"/>
</dbReference>
<feature type="domain" description="Nudix hydrolase" evidence="2">
    <location>
        <begin position="19"/>
        <end position="162"/>
    </location>
</feature>
<comment type="caution">
    <text evidence="3">The sequence shown here is derived from an EMBL/GenBank/DDBJ whole genome shotgun (WGS) entry which is preliminary data.</text>
</comment>
<keyword evidence="4" id="KW-1185">Reference proteome</keyword>
<dbReference type="InterPro" id="IPR015797">
    <property type="entry name" value="NUDIX_hydrolase-like_dom_sf"/>
</dbReference>
<dbReference type="PROSITE" id="PS51462">
    <property type="entry name" value="NUDIX"/>
    <property type="match status" value="1"/>
</dbReference>
<name>A0A2S5J024_9MICC</name>
<sequence>MSLGENRFLEEYEPGDYPSVALAVDLVVFAVVGSTLHVALVRRGEHPFEGDLALPGGFVGTEEDALGAAWRELEEETGLDLGAHRAHVEQLATFSSPKRDPRMRVVSVAHLALLATDGRTLPELNPGSDAASAHWYPVHAVLADEELAFDHRDILTTALERLAGRIEYTLTAAKLLPEEFALYQLRHVYEAVWNTAKLDAGNFTRKMTGALTDTGRKVTRSKGAPASVFTVKDEYLSPPMTRPTTGPER</sequence>
<evidence type="ECO:0000313" key="4">
    <source>
        <dbReference type="Proteomes" id="UP000239297"/>
    </source>
</evidence>
<dbReference type="Gene3D" id="3.90.79.10">
    <property type="entry name" value="Nucleoside Triphosphate Pyrophosphohydrolase"/>
    <property type="match status" value="1"/>
</dbReference>
<dbReference type="SUPFAM" id="SSF46785">
    <property type="entry name" value="Winged helix' DNA-binding domain"/>
    <property type="match status" value="1"/>
</dbReference>
<accession>A0A2S5J024</accession>
<evidence type="ECO:0000256" key="1">
    <source>
        <dbReference type="ARBA" id="ARBA00022801"/>
    </source>
</evidence>
<dbReference type="PROSITE" id="PS00893">
    <property type="entry name" value="NUDIX_BOX"/>
    <property type="match status" value="1"/>
</dbReference>
<dbReference type="Pfam" id="PF21906">
    <property type="entry name" value="WHD_NrtR"/>
    <property type="match status" value="1"/>
</dbReference>
<dbReference type="InterPro" id="IPR000086">
    <property type="entry name" value="NUDIX_hydrolase_dom"/>
</dbReference>